<evidence type="ECO:0000256" key="2">
    <source>
        <dbReference type="ARBA" id="ARBA00022801"/>
    </source>
</evidence>
<evidence type="ECO:0000313" key="11">
    <source>
        <dbReference type="Proteomes" id="UP000250266"/>
    </source>
</evidence>
<sequence length="677" mass="75497">MATNLPSTIQTSKPSESKALMEPVKIPAHPELQAGGGIPSNMSRNAISFDVISPVMASCIKAAFEDLGKRYTLGSKDGLIKWLAEEQKAPSSDAEALKDSSVASFARYLSSGAANAMSSITEIDCSYPLSNYFISSSHNTYLTGNQLSSASSVDAYKNVLLRGCRCVEIDVWDGELPSASSSEDESARSNVHSNAEKVELSMRKKLELRLAKYSFYDHSKDDHKDTGPATSQPDPPPDTIGPWKSRSMRAEPRVLHGYTLTKDTSFRAVCETIRDYSFITSDLPIIVSLEVHTSLEQQEIMVEIMEDYWKGMLVDLPLTSGPLDDLPLPALEQLRKKILVKVKYTPPKPPELEPKPTSPKPTSLQLSREPTGTPITSASSSDIGESDVKLAKKKGTICEALGRLGIYTRSYHFKSFDQPEAAIPTHIFSLSEKSLMEIHQQAPSALFKHNKDFFMRAYPKGLRVTSSNLDPSVFWRTGVQIVALNWQRWDAGMMLNEAMFAGYSGWVLKPEGYRSSSNASHQKSAVTHHSLDLTIEFFAGQDIPLPPEEDNPKRFKPYIKCELHVEKHEERDNEPIPGGGKSKDGDYKQRTKTYKTPNPDFQHEVIRFTDVKGVTAELTFVRFKVMDDERLRDNLAAWACFRLDRLQPGYRMIHLYDANGILSKGVLFVRIQKSVSG</sequence>
<dbReference type="InterPro" id="IPR001192">
    <property type="entry name" value="PI-PLC_fam"/>
</dbReference>
<feature type="region of interest" description="Disordered" evidence="8">
    <location>
        <begin position="568"/>
        <end position="598"/>
    </location>
</feature>
<feature type="region of interest" description="Disordered" evidence="8">
    <location>
        <begin position="219"/>
        <end position="246"/>
    </location>
</feature>
<evidence type="ECO:0000256" key="5">
    <source>
        <dbReference type="ARBA" id="ARBA00023224"/>
    </source>
</evidence>
<evidence type="ECO:0000259" key="9">
    <source>
        <dbReference type="PROSITE" id="PS50008"/>
    </source>
</evidence>
<evidence type="ECO:0000256" key="1">
    <source>
        <dbReference type="ARBA" id="ARBA00001195"/>
    </source>
</evidence>
<dbReference type="InterPro" id="IPR017946">
    <property type="entry name" value="PLC-like_Pdiesterase_TIM-brl"/>
</dbReference>
<dbReference type="GO" id="GO:0016042">
    <property type="term" value="P:lipid catabolic process"/>
    <property type="evidence" value="ECO:0007669"/>
    <property type="project" value="UniProtKB-KW"/>
</dbReference>
<dbReference type="Proteomes" id="UP000250266">
    <property type="component" value="Unassembled WGS sequence"/>
</dbReference>
<comment type="function">
    <text evidence="6">The production of the second messenger molecules diacylglycerol (DAG) and inositol 1,4,5-trisphosphate (IP3) is mediated by activated phosphatidylinositol-specific phospholipase C enzymes.</text>
</comment>
<dbReference type="Gene3D" id="2.60.40.150">
    <property type="entry name" value="C2 domain"/>
    <property type="match status" value="1"/>
</dbReference>
<gene>
    <name evidence="10" type="ORF">K432DRAFT_377943</name>
</gene>
<dbReference type="AlphaFoldDB" id="A0A8E2EJF1"/>
<dbReference type="FunFam" id="3.20.20.190:FF:000039">
    <property type="entry name" value="Phosphoinositide phospholipase C"/>
    <property type="match status" value="1"/>
</dbReference>
<feature type="compositionally biased region" description="Polar residues" evidence="8">
    <location>
        <begin position="365"/>
        <end position="382"/>
    </location>
</feature>
<dbReference type="OrthoDB" id="269822at2759"/>
<keyword evidence="3 7" id="KW-0442">Lipid degradation</keyword>
<comment type="catalytic activity">
    <reaction evidence="1 7">
        <text>a 1,2-diacyl-sn-glycero-3-phospho-(1D-myo-inositol-4,5-bisphosphate) + H2O = 1D-myo-inositol 1,4,5-trisphosphate + a 1,2-diacyl-sn-glycerol + H(+)</text>
        <dbReference type="Rhea" id="RHEA:33179"/>
        <dbReference type="ChEBI" id="CHEBI:15377"/>
        <dbReference type="ChEBI" id="CHEBI:15378"/>
        <dbReference type="ChEBI" id="CHEBI:17815"/>
        <dbReference type="ChEBI" id="CHEBI:58456"/>
        <dbReference type="ChEBI" id="CHEBI:203600"/>
        <dbReference type="EC" id="3.1.4.11"/>
    </reaction>
</comment>
<feature type="domain" description="PI-PLC Y-box" evidence="9">
    <location>
        <begin position="401"/>
        <end position="514"/>
    </location>
</feature>
<dbReference type="Pfam" id="PF00387">
    <property type="entry name" value="PI-PLC-Y"/>
    <property type="match status" value="1"/>
</dbReference>
<dbReference type="EC" id="3.1.4.11" evidence="7"/>
<dbReference type="GO" id="GO:0051209">
    <property type="term" value="P:release of sequestered calcium ion into cytosol"/>
    <property type="evidence" value="ECO:0007669"/>
    <property type="project" value="TreeGrafter"/>
</dbReference>
<keyword evidence="4 7" id="KW-0443">Lipid metabolism</keyword>
<evidence type="ECO:0000256" key="3">
    <source>
        <dbReference type="ARBA" id="ARBA00022963"/>
    </source>
</evidence>
<dbReference type="EMBL" id="KV744824">
    <property type="protein sequence ID" value="OCK85102.1"/>
    <property type="molecule type" value="Genomic_DNA"/>
</dbReference>
<dbReference type="CDD" id="cd00275">
    <property type="entry name" value="C2_PLC_like"/>
    <property type="match status" value="1"/>
</dbReference>
<keyword evidence="11" id="KW-1185">Reference proteome</keyword>
<evidence type="ECO:0000313" key="10">
    <source>
        <dbReference type="EMBL" id="OCK85102.1"/>
    </source>
</evidence>
<dbReference type="CDD" id="cd08598">
    <property type="entry name" value="PI-PLC1c_yeast"/>
    <property type="match status" value="1"/>
</dbReference>
<dbReference type="SMART" id="SM00149">
    <property type="entry name" value="PLCYc"/>
    <property type="match status" value="1"/>
</dbReference>
<accession>A0A8E2EJF1</accession>
<dbReference type="GO" id="GO:0048015">
    <property type="term" value="P:phosphatidylinositol-mediated signaling"/>
    <property type="evidence" value="ECO:0007669"/>
    <property type="project" value="TreeGrafter"/>
</dbReference>
<dbReference type="PANTHER" id="PTHR10336:SF82">
    <property type="entry name" value="PHOSPHOINOSITIDE PHOSPHOLIPASE C"/>
    <property type="match status" value="1"/>
</dbReference>
<dbReference type="PROSITE" id="PS50008">
    <property type="entry name" value="PIPLC_Y_DOMAIN"/>
    <property type="match status" value="1"/>
</dbReference>
<reference evidence="10 11" key="1">
    <citation type="journal article" date="2016" name="Nat. Commun.">
        <title>Ectomycorrhizal ecology is imprinted in the genome of the dominant symbiotic fungus Cenococcum geophilum.</title>
        <authorList>
            <consortium name="DOE Joint Genome Institute"/>
            <person name="Peter M."/>
            <person name="Kohler A."/>
            <person name="Ohm R.A."/>
            <person name="Kuo A."/>
            <person name="Krutzmann J."/>
            <person name="Morin E."/>
            <person name="Arend M."/>
            <person name="Barry K.W."/>
            <person name="Binder M."/>
            <person name="Choi C."/>
            <person name="Clum A."/>
            <person name="Copeland A."/>
            <person name="Grisel N."/>
            <person name="Haridas S."/>
            <person name="Kipfer T."/>
            <person name="LaButti K."/>
            <person name="Lindquist E."/>
            <person name="Lipzen A."/>
            <person name="Maire R."/>
            <person name="Meier B."/>
            <person name="Mihaltcheva S."/>
            <person name="Molinier V."/>
            <person name="Murat C."/>
            <person name="Poggeler S."/>
            <person name="Quandt C.A."/>
            <person name="Sperisen C."/>
            <person name="Tritt A."/>
            <person name="Tisserant E."/>
            <person name="Crous P.W."/>
            <person name="Henrissat B."/>
            <person name="Nehls U."/>
            <person name="Egli S."/>
            <person name="Spatafora J.W."/>
            <person name="Grigoriev I.V."/>
            <person name="Martin F.M."/>
        </authorList>
    </citation>
    <scope>NUCLEOTIDE SEQUENCE [LARGE SCALE GENOMIC DNA]</scope>
    <source>
        <strain evidence="10 11">CBS 459.81</strain>
    </source>
</reference>
<dbReference type="SMART" id="SM00239">
    <property type="entry name" value="C2"/>
    <property type="match status" value="1"/>
</dbReference>
<evidence type="ECO:0000256" key="8">
    <source>
        <dbReference type="SAM" id="MobiDB-lite"/>
    </source>
</evidence>
<name>A0A8E2EJF1_9PEZI</name>
<dbReference type="PRINTS" id="PR00390">
    <property type="entry name" value="PHPHLIPASEC"/>
</dbReference>
<dbReference type="SMART" id="SM00148">
    <property type="entry name" value="PLCXc"/>
    <property type="match status" value="1"/>
</dbReference>
<dbReference type="InterPro" id="IPR000008">
    <property type="entry name" value="C2_dom"/>
</dbReference>
<dbReference type="Gene3D" id="3.20.20.190">
    <property type="entry name" value="Phosphatidylinositol (PI) phosphodiesterase"/>
    <property type="match status" value="1"/>
</dbReference>
<dbReference type="InterPro" id="IPR035892">
    <property type="entry name" value="C2_domain_sf"/>
</dbReference>
<evidence type="ECO:0000256" key="4">
    <source>
        <dbReference type="ARBA" id="ARBA00023098"/>
    </source>
</evidence>
<organism evidence="10 11">
    <name type="scientific">Lepidopterella palustris CBS 459.81</name>
    <dbReference type="NCBI Taxonomy" id="1314670"/>
    <lineage>
        <taxon>Eukaryota</taxon>
        <taxon>Fungi</taxon>
        <taxon>Dikarya</taxon>
        <taxon>Ascomycota</taxon>
        <taxon>Pezizomycotina</taxon>
        <taxon>Dothideomycetes</taxon>
        <taxon>Pleosporomycetidae</taxon>
        <taxon>Mytilinidiales</taxon>
        <taxon>Argynnaceae</taxon>
        <taxon>Lepidopterella</taxon>
    </lineage>
</organism>
<dbReference type="PANTHER" id="PTHR10336">
    <property type="entry name" value="PHOSPHOINOSITIDE-SPECIFIC PHOSPHOLIPASE C FAMILY PROTEIN"/>
    <property type="match status" value="1"/>
</dbReference>
<protein>
    <recommendedName>
        <fullName evidence="7">Phosphoinositide phospholipase C</fullName>
        <ecNumber evidence="7">3.1.4.11</ecNumber>
    </recommendedName>
</protein>
<evidence type="ECO:0000256" key="7">
    <source>
        <dbReference type="RuleBase" id="RU361133"/>
    </source>
</evidence>
<dbReference type="SUPFAM" id="SSF51695">
    <property type="entry name" value="PLC-like phosphodiesterases"/>
    <property type="match status" value="1"/>
</dbReference>
<keyword evidence="5" id="KW-0807">Transducer</keyword>
<dbReference type="PROSITE" id="PS50007">
    <property type="entry name" value="PIPLC_X_DOMAIN"/>
    <property type="match status" value="1"/>
</dbReference>
<dbReference type="Pfam" id="PF00388">
    <property type="entry name" value="PI-PLC-X"/>
    <property type="match status" value="1"/>
</dbReference>
<evidence type="ECO:0000256" key="6">
    <source>
        <dbReference type="ARBA" id="ARBA00059664"/>
    </source>
</evidence>
<dbReference type="SUPFAM" id="SSF49562">
    <property type="entry name" value="C2 domain (Calcium/lipid-binding domain, CaLB)"/>
    <property type="match status" value="1"/>
</dbReference>
<feature type="region of interest" description="Disordered" evidence="8">
    <location>
        <begin position="345"/>
        <end position="382"/>
    </location>
</feature>
<proteinExistence type="predicted"/>
<dbReference type="InterPro" id="IPR001711">
    <property type="entry name" value="PLipase_C_Pinositol-sp_Y"/>
</dbReference>
<keyword evidence="2 7" id="KW-0378">Hydrolase</keyword>
<dbReference type="GO" id="GO:0004435">
    <property type="term" value="F:phosphatidylinositol-4,5-bisphosphate phospholipase C activity"/>
    <property type="evidence" value="ECO:0007669"/>
    <property type="project" value="UniProtKB-EC"/>
</dbReference>
<dbReference type="InterPro" id="IPR000909">
    <property type="entry name" value="PLipase_C_PInositol-sp_X_dom"/>
</dbReference>